<feature type="binding site" evidence="9">
    <location>
        <begin position="19"/>
        <end position="26"/>
    </location>
    <ligand>
        <name>ATP</name>
        <dbReference type="ChEBI" id="CHEBI:30616"/>
    </ligand>
</feature>
<dbReference type="GO" id="GO:0103016">
    <property type="term" value="F:tRNA-uridine 2-sulfurtransferase activity"/>
    <property type="evidence" value="ECO:0007669"/>
    <property type="project" value="UniProtKB-EC"/>
</dbReference>
<dbReference type="FunFam" id="3.40.50.620:FF:000115">
    <property type="entry name" value="tRNA-specific 2-thiouridylase MnmA"/>
    <property type="match status" value="1"/>
</dbReference>
<proteinExistence type="inferred from homology"/>
<comment type="function">
    <text evidence="9">Catalyzes the 2-thiolation of uridine at the wobble position (U34) of tRNA, leading to the formation of s(2)U34.</text>
</comment>
<dbReference type="InterPro" id="IPR014729">
    <property type="entry name" value="Rossmann-like_a/b/a_fold"/>
</dbReference>
<gene>
    <name evidence="9 12" type="primary">mnmA</name>
    <name evidence="12" type="ORF">F6X38_00015</name>
</gene>
<dbReference type="PANTHER" id="PTHR11933:SF5">
    <property type="entry name" value="MITOCHONDRIAL TRNA-SPECIFIC 2-THIOURIDYLASE 1"/>
    <property type="match status" value="1"/>
</dbReference>
<name>A0A7V7TY94_9HYPH</name>
<accession>A0A7V7TY94</accession>
<dbReference type="RefSeq" id="WP_150967490.1">
    <property type="nucleotide sequence ID" value="NZ_VZDO01000001.1"/>
</dbReference>
<dbReference type="NCBIfam" id="TIGR00420">
    <property type="entry name" value="trmU"/>
    <property type="match status" value="1"/>
</dbReference>
<evidence type="ECO:0000256" key="7">
    <source>
        <dbReference type="ARBA" id="ARBA00023157"/>
    </source>
</evidence>
<evidence type="ECO:0000256" key="9">
    <source>
        <dbReference type="HAMAP-Rule" id="MF_00144"/>
    </source>
</evidence>
<dbReference type="Gene3D" id="3.40.50.620">
    <property type="entry name" value="HUPs"/>
    <property type="match status" value="1"/>
</dbReference>
<keyword evidence="6 9" id="KW-0694">RNA-binding</keyword>
<dbReference type="EMBL" id="VZDO01000001">
    <property type="protein sequence ID" value="KAB0682516.1"/>
    <property type="molecule type" value="Genomic_DNA"/>
</dbReference>
<dbReference type="HAMAP" id="MF_00144">
    <property type="entry name" value="tRNA_thiouridyl_MnmA"/>
    <property type="match status" value="1"/>
</dbReference>
<comment type="caution">
    <text evidence="9">Lacks conserved residue(s) required for the propagation of feature annotation.</text>
</comment>
<keyword evidence="7" id="KW-1015">Disulfide bond</keyword>
<evidence type="ECO:0000259" key="10">
    <source>
        <dbReference type="Pfam" id="PF20258"/>
    </source>
</evidence>
<evidence type="ECO:0000256" key="3">
    <source>
        <dbReference type="ARBA" id="ARBA00022694"/>
    </source>
</evidence>
<comment type="caution">
    <text evidence="12">The sequence shown here is derived from an EMBL/GenBank/DDBJ whole genome shotgun (WGS) entry which is preliminary data.</text>
</comment>
<evidence type="ECO:0000256" key="8">
    <source>
        <dbReference type="ARBA" id="ARBA00051542"/>
    </source>
</evidence>
<dbReference type="GO" id="GO:0000049">
    <property type="term" value="F:tRNA binding"/>
    <property type="evidence" value="ECO:0007669"/>
    <property type="project" value="UniProtKB-KW"/>
</dbReference>
<dbReference type="Gene3D" id="2.40.30.10">
    <property type="entry name" value="Translation factors"/>
    <property type="match status" value="1"/>
</dbReference>
<evidence type="ECO:0000256" key="4">
    <source>
        <dbReference type="ARBA" id="ARBA00022741"/>
    </source>
</evidence>
<dbReference type="CDD" id="cd01998">
    <property type="entry name" value="MnmA_TRMU-like"/>
    <property type="match status" value="1"/>
</dbReference>
<dbReference type="GO" id="GO:0005737">
    <property type="term" value="C:cytoplasm"/>
    <property type="evidence" value="ECO:0007669"/>
    <property type="project" value="UniProtKB-SubCell"/>
</dbReference>
<evidence type="ECO:0000256" key="6">
    <source>
        <dbReference type="ARBA" id="ARBA00022884"/>
    </source>
</evidence>
<keyword evidence="2 9" id="KW-0808">Transferase</keyword>
<dbReference type="PANTHER" id="PTHR11933">
    <property type="entry name" value="TRNA 5-METHYLAMINOMETHYL-2-THIOURIDYLATE -METHYLTRANSFERASE"/>
    <property type="match status" value="1"/>
</dbReference>
<keyword evidence="4 9" id="KW-0547">Nucleotide-binding</keyword>
<dbReference type="InterPro" id="IPR004506">
    <property type="entry name" value="MnmA-like"/>
</dbReference>
<dbReference type="SUPFAM" id="SSF52402">
    <property type="entry name" value="Adenine nucleotide alpha hydrolases-like"/>
    <property type="match status" value="1"/>
</dbReference>
<dbReference type="FunFam" id="2.30.30.280:FF:000001">
    <property type="entry name" value="tRNA-specific 2-thiouridylase MnmA"/>
    <property type="match status" value="1"/>
</dbReference>
<feature type="region of interest" description="Interaction with tRNA" evidence="9">
    <location>
        <begin position="162"/>
        <end position="164"/>
    </location>
</feature>
<comment type="similarity">
    <text evidence="9">Belongs to the MnmA/TRMU family.</text>
</comment>
<feature type="binding site" evidence="9">
    <location>
        <position position="137"/>
    </location>
    <ligand>
        <name>ATP</name>
        <dbReference type="ChEBI" id="CHEBI:30616"/>
    </ligand>
</feature>
<keyword evidence="1 9" id="KW-0820">tRNA-binding</keyword>
<dbReference type="InterPro" id="IPR046884">
    <property type="entry name" value="MnmA-like_central"/>
</dbReference>
<feature type="site" description="Interaction with tRNA" evidence="9">
    <location>
        <position position="351"/>
    </location>
</feature>
<protein>
    <recommendedName>
        <fullName evidence="9">tRNA-specific 2-thiouridylase MnmA</fullName>
        <ecNumber evidence="9">2.8.1.13</ecNumber>
    </recommendedName>
</protein>
<dbReference type="GO" id="GO:0002143">
    <property type="term" value="P:tRNA wobble position uridine thiolation"/>
    <property type="evidence" value="ECO:0007669"/>
    <property type="project" value="TreeGrafter"/>
</dbReference>
<evidence type="ECO:0000313" key="13">
    <source>
        <dbReference type="Proteomes" id="UP000432089"/>
    </source>
</evidence>
<dbReference type="InterPro" id="IPR046885">
    <property type="entry name" value="MnmA-like_C"/>
</dbReference>
<feature type="domain" description="tRNA-specific 2-thiouridylase MnmA-like central" evidence="11">
    <location>
        <begin position="233"/>
        <end position="284"/>
    </location>
</feature>
<keyword evidence="9" id="KW-0963">Cytoplasm</keyword>
<comment type="catalytic activity">
    <reaction evidence="8 9">
        <text>S-sulfanyl-L-cysteinyl-[protein] + uridine(34) in tRNA + AH2 + ATP = 2-thiouridine(34) in tRNA + L-cysteinyl-[protein] + A + AMP + diphosphate + H(+)</text>
        <dbReference type="Rhea" id="RHEA:47032"/>
        <dbReference type="Rhea" id="RHEA-COMP:10131"/>
        <dbReference type="Rhea" id="RHEA-COMP:11726"/>
        <dbReference type="Rhea" id="RHEA-COMP:11727"/>
        <dbReference type="Rhea" id="RHEA-COMP:11728"/>
        <dbReference type="ChEBI" id="CHEBI:13193"/>
        <dbReference type="ChEBI" id="CHEBI:15378"/>
        <dbReference type="ChEBI" id="CHEBI:17499"/>
        <dbReference type="ChEBI" id="CHEBI:29950"/>
        <dbReference type="ChEBI" id="CHEBI:30616"/>
        <dbReference type="ChEBI" id="CHEBI:33019"/>
        <dbReference type="ChEBI" id="CHEBI:61963"/>
        <dbReference type="ChEBI" id="CHEBI:65315"/>
        <dbReference type="ChEBI" id="CHEBI:87170"/>
        <dbReference type="ChEBI" id="CHEBI:456215"/>
        <dbReference type="EC" id="2.8.1.13"/>
    </reaction>
</comment>
<sequence length="395" mass="41590">MTNSLDLSKAPKDCRVVVAMSGGVDSSVVAAMLKAEGYDVVGITLQLYDSGAVPRRAGACCAGQDIRDAKRVSEALGIPHYVLDYEEAFRAAVIDPFAASYVAGETPVPCISCNQTVKFRDLLAVAKDLGADALATGHYIESRALAGQGGRRGLYRPRDLDRDQSYFLFATTQEQVDFLRFPLGAMTKAETRAIAERHGLIVADKPDSQDICFVANGRYGDVIERLRPGAGVPGDIVHVDGRVLGRHEGIVHFTVGQRRGLRIAAPDPLYVVAIDAPSARVVVGPRSALRTSRLTLREANWLGGPLTEAGSDIFVKVRSSRAPAPARLVVDGGRVTAVELLEGEEGVAKGQAAVFYDGVDAGARVLGGGIVAEALPDALRIPAEAPVPLAAAAGG</sequence>
<evidence type="ECO:0000256" key="5">
    <source>
        <dbReference type="ARBA" id="ARBA00022840"/>
    </source>
</evidence>
<dbReference type="AlphaFoldDB" id="A0A7V7TY94"/>
<keyword evidence="13" id="KW-1185">Reference proteome</keyword>
<evidence type="ECO:0000313" key="12">
    <source>
        <dbReference type="EMBL" id="KAB0682516.1"/>
    </source>
</evidence>
<dbReference type="Gene3D" id="2.30.30.280">
    <property type="entry name" value="Adenine nucleotide alpha hydrolases-like domains"/>
    <property type="match status" value="1"/>
</dbReference>
<reference evidence="12 13" key="1">
    <citation type="submission" date="2019-09" db="EMBL/GenBank/DDBJ databases">
        <title>YIM 132180 draft genome.</title>
        <authorList>
            <person name="Zhang K."/>
        </authorList>
    </citation>
    <scope>NUCLEOTIDE SEQUENCE [LARGE SCALE GENOMIC DNA]</scope>
    <source>
        <strain evidence="12 13">YIM 132180</strain>
    </source>
</reference>
<dbReference type="NCBIfam" id="NF001138">
    <property type="entry name" value="PRK00143.1"/>
    <property type="match status" value="1"/>
</dbReference>
<dbReference type="InterPro" id="IPR023382">
    <property type="entry name" value="MnmA-like_central_sf"/>
</dbReference>
<evidence type="ECO:0000256" key="1">
    <source>
        <dbReference type="ARBA" id="ARBA00022555"/>
    </source>
</evidence>
<comment type="subcellular location">
    <subcellularLocation>
        <location evidence="9">Cytoplasm</location>
    </subcellularLocation>
</comment>
<evidence type="ECO:0000256" key="2">
    <source>
        <dbReference type="ARBA" id="ARBA00022679"/>
    </source>
</evidence>
<dbReference type="Pfam" id="PF20258">
    <property type="entry name" value="tRNA_Me_trans_C"/>
    <property type="match status" value="1"/>
</dbReference>
<dbReference type="Pfam" id="PF20259">
    <property type="entry name" value="tRNA_Me_trans_M"/>
    <property type="match status" value="1"/>
</dbReference>
<dbReference type="EC" id="2.8.1.13" evidence="9"/>
<organism evidence="12 13">
    <name type="scientific">Plantimonas leprariae</name>
    <dbReference type="NCBI Taxonomy" id="2615207"/>
    <lineage>
        <taxon>Bacteria</taxon>
        <taxon>Pseudomonadati</taxon>
        <taxon>Pseudomonadota</taxon>
        <taxon>Alphaproteobacteria</taxon>
        <taxon>Hyphomicrobiales</taxon>
        <taxon>Aurantimonadaceae</taxon>
        <taxon>Plantimonas</taxon>
    </lineage>
</organism>
<dbReference type="GO" id="GO:0005524">
    <property type="term" value="F:ATP binding"/>
    <property type="evidence" value="ECO:0007669"/>
    <property type="project" value="UniProtKB-KW"/>
</dbReference>
<feature type="active site" description="Cysteine persulfide intermediate" evidence="9">
    <location>
        <position position="212"/>
    </location>
</feature>
<dbReference type="Pfam" id="PF03054">
    <property type="entry name" value="tRNA_Me_trans"/>
    <property type="match status" value="1"/>
</dbReference>
<feature type="site" description="Interaction with tRNA" evidence="9">
    <location>
        <position position="138"/>
    </location>
</feature>
<feature type="domain" description="tRNA-specific 2-thiouridylase MnmA-like C-terminal" evidence="10">
    <location>
        <begin position="293"/>
        <end position="371"/>
    </location>
</feature>
<keyword evidence="3 9" id="KW-0819">tRNA processing</keyword>
<dbReference type="Proteomes" id="UP000432089">
    <property type="component" value="Unassembled WGS sequence"/>
</dbReference>
<feature type="binding site" evidence="9">
    <location>
        <position position="45"/>
    </location>
    <ligand>
        <name>ATP</name>
        <dbReference type="ChEBI" id="CHEBI:30616"/>
    </ligand>
</feature>
<evidence type="ECO:0000259" key="11">
    <source>
        <dbReference type="Pfam" id="PF20259"/>
    </source>
</evidence>
<keyword evidence="5 9" id="KW-0067">ATP-binding</keyword>
<feature type="active site" description="Nucleophile" evidence="9">
    <location>
        <position position="113"/>
    </location>
</feature>